<reference evidence="2 3" key="1">
    <citation type="journal article" date="2020" name="Nature">
        <title>Six reference-quality genomes reveal evolution of bat adaptations.</title>
        <authorList>
            <person name="Jebb D."/>
            <person name="Huang Z."/>
            <person name="Pippel M."/>
            <person name="Hughes G.M."/>
            <person name="Lavrichenko K."/>
            <person name="Devanna P."/>
            <person name="Winkler S."/>
            <person name="Jermiin L.S."/>
            <person name="Skirmuntt E.C."/>
            <person name="Katzourakis A."/>
            <person name="Burkitt-Gray L."/>
            <person name="Ray D.A."/>
            <person name="Sullivan K.A.M."/>
            <person name="Roscito J.G."/>
            <person name="Kirilenko B.M."/>
            <person name="Davalos L.M."/>
            <person name="Corthals A.P."/>
            <person name="Power M.L."/>
            <person name="Jones G."/>
            <person name="Ransome R.D."/>
            <person name="Dechmann D.K.N."/>
            <person name="Locatelli A.G."/>
            <person name="Puechmaille S.J."/>
            <person name="Fedrigo O."/>
            <person name="Jarvis E.D."/>
            <person name="Hiller M."/>
            <person name="Vernes S.C."/>
            <person name="Myers E.W."/>
            <person name="Teeling E.C."/>
        </authorList>
    </citation>
    <scope>NUCLEOTIDE SEQUENCE [LARGE SCALE GENOMIC DNA]</scope>
    <source>
        <strain evidence="2">MMolMol1</strain>
        <tissue evidence="2">Muscle</tissue>
    </source>
</reference>
<proteinExistence type="predicted"/>
<feature type="transmembrane region" description="Helical" evidence="1">
    <location>
        <begin position="52"/>
        <end position="70"/>
    </location>
</feature>
<keyword evidence="1" id="KW-0812">Transmembrane</keyword>
<sequence length="149" mass="16327">MLYPQIICNDNIFGAVSFQINLWSAPAINPVSSDESFVSESWSQSDALLETVYVGVVICAEICLFLLVVLHTPLPSTNPFIPVIAGPCCPTITIAQITAADEDPTEVVAVAPSLCITENLPTFIISNFFSHQRYFLVTFLSDMFMFVSL</sequence>
<dbReference type="EMBL" id="JACASF010000007">
    <property type="protein sequence ID" value="KAF6469807.1"/>
    <property type="molecule type" value="Genomic_DNA"/>
</dbReference>
<keyword evidence="1" id="KW-1133">Transmembrane helix</keyword>
<name>A0A7J8HBZ4_MOLMO</name>
<evidence type="ECO:0000256" key="1">
    <source>
        <dbReference type="SAM" id="Phobius"/>
    </source>
</evidence>
<comment type="caution">
    <text evidence="2">The sequence shown here is derived from an EMBL/GenBank/DDBJ whole genome shotgun (WGS) entry which is preliminary data.</text>
</comment>
<accession>A0A7J8HBZ4</accession>
<organism evidence="2 3">
    <name type="scientific">Molossus molossus</name>
    <name type="common">Pallas' mastiff bat</name>
    <name type="synonym">Vespertilio molossus</name>
    <dbReference type="NCBI Taxonomy" id="27622"/>
    <lineage>
        <taxon>Eukaryota</taxon>
        <taxon>Metazoa</taxon>
        <taxon>Chordata</taxon>
        <taxon>Craniata</taxon>
        <taxon>Vertebrata</taxon>
        <taxon>Euteleostomi</taxon>
        <taxon>Mammalia</taxon>
        <taxon>Eutheria</taxon>
        <taxon>Laurasiatheria</taxon>
        <taxon>Chiroptera</taxon>
        <taxon>Yangochiroptera</taxon>
        <taxon>Molossidae</taxon>
        <taxon>Molossus</taxon>
    </lineage>
</organism>
<keyword evidence="3" id="KW-1185">Reference proteome</keyword>
<keyword evidence="1" id="KW-0472">Membrane</keyword>
<dbReference type="Proteomes" id="UP000550707">
    <property type="component" value="Unassembled WGS sequence"/>
</dbReference>
<evidence type="ECO:0000313" key="3">
    <source>
        <dbReference type="Proteomes" id="UP000550707"/>
    </source>
</evidence>
<evidence type="ECO:0000313" key="2">
    <source>
        <dbReference type="EMBL" id="KAF6469807.1"/>
    </source>
</evidence>
<dbReference type="InParanoid" id="A0A7J8HBZ4"/>
<gene>
    <name evidence="2" type="ORF">HJG59_011164</name>
</gene>
<protein>
    <submittedName>
        <fullName evidence="2">Uncharacterized protein</fullName>
    </submittedName>
</protein>
<dbReference type="AlphaFoldDB" id="A0A7J8HBZ4"/>